<evidence type="ECO:0000313" key="2">
    <source>
        <dbReference type="EMBL" id="CAB1416801.1"/>
    </source>
</evidence>
<name>A0A9N7TQQ1_PLEPL</name>
<feature type="compositionally biased region" description="Polar residues" evidence="1">
    <location>
        <begin position="104"/>
        <end position="122"/>
    </location>
</feature>
<reference evidence="2" key="1">
    <citation type="submission" date="2020-03" db="EMBL/GenBank/DDBJ databases">
        <authorList>
            <person name="Weist P."/>
        </authorList>
    </citation>
    <scope>NUCLEOTIDE SEQUENCE</scope>
</reference>
<accession>A0A9N7TQQ1</accession>
<proteinExistence type="predicted"/>
<sequence>MSLPPSPAALPPSPPAQRHVLYSALHSSIPTAGVIDGAVETANVKVLAPLHPSPPALLMHTPSSVVLLSDCLSALLFICLPPSQTKEEPSVDQEDRKTLLSLGVAQQRSQSNPVNSRHSQAEGSGDKVHTLTPNLSDCLDVAQVKAAAELLDQADMIRSVFPGGCVRYH</sequence>
<dbReference type="AlphaFoldDB" id="A0A9N7TQQ1"/>
<gene>
    <name evidence="2" type="ORF">PLEPLA_LOCUS4592</name>
</gene>
<feature type="region of interest" description="Disordered" evidence="1">
    <location>
        <begin position="104"/>
        <end position="128"/>
    </location>
</feature>
<protein>
    <submittedName>
        <fullName evidence="2">Uncharacterized protein</fullName>
    </submittedName>
</protein>
<dbReference type="Proteomes" id="UP001153269">
    <property type="component" value="Unassembled WGS sequence"/>
</dbReference>
<comment type="caution">
    <text evidence="2">The sequence shown here is derived from an EMBL/GenBank/DDBJ whole genome shotgun (WGS) entry which is preliminary data.</text>
</comment>
<evidence type="ECO:0000313" key="3">
    <source>
        <dbReference type="Proteomes" id="UP001153269"/>
    </source>
</evidence>
<organism evidence="2 3">
    <name type="scientific">Pleuronectes platessa</name>
    <name type="common">European plaice</name>
    <dbReference type="NCBI Taxonomy" id="8262"/>
    <lineage>
        <taxon>Eukaryota</taxon>
        <taxon>Metazoa</taxon>
        <taxon>Chordata</taxon>
        <taxon>Craniata</taxon>
        <taxon>Vertebrata</taxon>
        <taxon>Euteleostomi</taxon>
        <taxon>Actinopterygii</taxon>
        <taxon>Neopterygii</taxon>
        <taxon>Teleostei</taxon>
        <taxon>Neoteleostei</taxon>
        <taxon>Acanthomorphata</taxon>
        <taxon>Carangaria</taxon>
        <taxon>Pleuronectiformes</taxon>
        <taxon>Pleuronectoidei</taxon>
        <taxon>Pleuronectidae</taxon>
        <taxon>Pleuronectes</taxon>
    </lineage>
</organism>
<keyword evidence="3" id="KW-1185">Reference proteome</keyword>
<dbReference type="EMBL" id="CADEAL010000225">
    <property type="protein sequence ID" value="CAB1416801.1"/>
    <property type="molecule type" value="Genomic_DNA"/>
</dbReference>
<evidence type="ECO:0000256" key="1">
    <source>
        <dbReference type="SAM" id="MobiDB-lite"/>
    </source>
</evidence>